<name>A0A202E590_9EURY</name>
<evidence type="ECO:0000313" key="3">
    <source>
        <dbReference type="Proteomes" id="UP000196084"/>
    </source>
</evidence>
<dbReference type="SUPFAM" id="SSF53474">
    <property type="entry name" value="alpha/beta-Hydrolases"/>
    <property type="match status" value="1"/>
</dbReference>
<dbReference type="InterPro" id="IPR029058">
    <property type="entry name" value="AB_hydrolase_fold"/>
</dbReference>
<reference evidence="2 3" key="1">
    <citation type="submission" date="2017-02" db="EMBL/GenBank/DDBJ databases">
        <title>Natronthermophilus aegyptiacus gen. nov.,sp. nov., an aerobic, extremely halophilic alkalithermophilic archaeon isolated from the athalassohaline Wadi An Natrun, Egypt.</title>
        <authorList>
            <person name="Zhao B."/>
        </authorList>
    </citation>
    <scope>NUCLEOTIDE SEQUENCE [LARGE SCALE GENOMIC DNA]</scope>
    <source>
        <strain evidence="2 3">CGMCC 1.3597</strain>
    </source>
</reference>
<keyword evidence="2" id="KW-0378">Hydrolase</keyword>
<dbReference type="OrthoDB" id="111592at2157"/>
<dbReference type="Proteomes" id="UP000196084">
    <property type="component" value="Unassembled WGS sequence"/>
</dbReference>
<evidence type="ECO:0000313" key="2">
    <source>
        <dbReference type="EMBL" id="OVE83425.1"/>
    </source>
</evidence>
<comment type="caution">
    <text evidence="2">The sequence shown here is derived from an EMBL/GenBank/DDBJ whole genome shotgun (WGS) entry which is preliminary data.</text>
</comment>
<sequence>MPRATRDGVSLSYDHERADSDGSSETIVFLQGLGFGRWLWRWQRQALSDEYDIIAPDTRGTGRSDAGLPPLVSRLPRRLRNPLISRVAGYSLAGLAADLDAILQDAGVRHAHLVGADLGGLIAQEYALEYTRAASLTLIGSTHGGPDAAPMPEETREQLFGAPSGSDRETLRNRMRPAFSERFTNRNPHLMDRIIEWRREQDATGAARTAQAAALTGGSVSDRLPQLTVPTLVIHGTDDRVSPATNARLLAERIPNTQLELLEGGSHCVFIENDDHVATLIRTALEEGLEAATAVDDMASPRRT</sequence>
<gene>
    <name evidence="2" type="ORF">B2G88_13315</name>
</gene>
<dbReference type="PANTHER" id="PTHR43798:SF33">
    <property type="entry name" value="HYDROLASE, PUTATIVE (AFU_ORTHOLOGUE AFUA_2G14860)-RELATED"/>
    <property type="match status" value="1"/>
</dbReference>
<dbReference type="InterPro" id="IPR050266">
    <property type="entry name" value="AB_hydrolase_sf"/>
</dbReference>
<dbReference type="PANTHER" id="PTHR43798">
    <property type="entry name" value="MONOACYLGLYCEROL LIPASE"/>
    <property type="match status" value="1"/>
</dbReference>
<dbReference type="GO" id="GO:0046464">
    <property type="term" value="P:acylglycerol catabolic process"/>
    <property type="evidence" value="ECO:0007669"/>
    <property type="project" value="TreeGrafter"/>
</dbReference>
<dbReference type="InterPro" id="IPR000073">
    <property type="entry name" value="AB_hydrolase_1"/>
</dbReference>
<dbReference type="RefSeq" id="WP_054863606.1">
    <property type="nucleotide sequence ID" value="NZ_MWPH01000003.1"/>
</dbReference>
<dbReference type="GO" id="GO:0016020">
    <property type="term" value="C:membrane"/>
    <property type="evidence" value="ECO:0007669"/>
    <property type="project" value="TreeGrafter"/>
</dbReference>
<dbReference type="Gene3D" id="3.40.50.1820">
    <property type="entry name" value="alpha/beta hydrolase"/>
    <property type="match status" value="1"/>
</dbReference>
<dbReference type="Pfam" id="PF00561">
    <property type="entry name" value="Abhydrolase_1"/>
    <property type="match status" value="1"/>
</dbReference>
<feature type="domain" description="AB hydrolase-1" evidence="1">
    <location>
        <begin position="26"/>
        <end position="274"/>
    </location>
</feature>
<protein>
    <submittedName>
        <fullName evidence="2">3-oxoadipate enol-lactone hydrolase</fullName>
    </submittedName>
</protein>
<dbReference type="AlphaFoldDB" id="A0A202E590"/>
<proteinExistence type="predicted"/>
<evidence type="ECO:0000259" key="1">
    <source>
        <dbReference type="Pfam" id="PF00561"/>
    </source>
</evidence>
<dbReference type="PRINTS" id="PR00111">
    <property type="entry name" value="ABHYDROLASE"/>
</dbReference>
<dbReference type="EMBL" id="MWPH01000003">
    <property type="protein sequence ID" value="OVE83425.1"/>
    <property type="molecule type" value="Genomic_DNA"/>
</dbReference>
<keyword evidence="3" id="KW-1185">Reference proteome</keyword>
<accession>A0A202E590</accession>
<dbReference type="GO" id="GO:0047372">
    <property type="term" value="F:monoacylglycerol lipase activity"/>
    <property type="evidence" value="ECO:0007669"/>
    <property type="project" value="TreeGrafter"/>
</dbReference>
<organism evidence="2 3">
    <name type="scientific">Natronolimnobius baerhuensis</name>
    <dbReference type="NCBI Taxonomy" id="253108"/>
    <lineage>
        <taxon>Archaea</taxon>
        <taxon>Methanobacteriati</taxon>
        <taxon>Methanobacteriota</taxon>
        <taxon>Stenosarchaea group</taxon>
        <taxon>Halobacteria</taxon>
        <taxon>Halobacteriales</taxon>
        <taxon>Natrialbaceae</taxon>
        <taxon>Natronolimnobius</taxon>
    </lineage>
</organism>